<name>A0A699IN35_TANCI</name>
<accession>A0A699IN35</accession>
<sequence>MQERSSNPSLWSSSATGMGSNIQGINNQELLVRLLGQLGFTTPTNVAQSTGSSTVTLPSANMANPVVYHTHASPVPNFIAGPPGFNAGPVGYSGLSLVYHIMHVQLVQYGSPPPVSILQLLLVLTCSPGCVDFTHSKSFGF</sequence>
<dbReference type="AlphaFoldDB" id="A0A699IN35"/>
<gene>
    <name evidence="1" type="ORF">Tci_551991</name>
</gene>
<evidence type="ECO:0000313" key="1">
    <source>
        <dbReference type="EMBL" id="GEZ80018.1"/>
    </source>
</evidence>
<proteinExistence type="predicted"/>
<reference evidence="1" key="1">
    <citation type="journal article" date="2019" name="Sci. Rep.">
        <title>Draft genome of Tanacetum cinerariifolium, the natural source of mosquito coil.</title>
        <authorList>
            <person name="Yamashiro T."/>
            <person name="Shiraishi A."/>
            <person name="Satake H."/>
            <person name="Nakayama K."/>
        </authorList>
    </citation>
    <scope>NUCLEOTIDE SEQUENCE</scope>
</reference>
<dbReference type="EMBL" id="BKCJ010325293">
    <property type="protein sequence ID" value="GEZ80018.1"/>
    <property type="molecule type" value="Genomic_DNA"/>
</dbReference>
<protein>
    <submittedName>
        <fullName evidence="1">Uncharacterized protein</fullName>
    </submittedName>
</protein>
<organism evidence="1">
    <name type="scientific">Tanacetum cinerariifolium</name>
    <name type="common">Dalmatian daisy</name>
    <name type="synonym">Chrysanthemum cinerariifolium</name>
    <dbReference type="NCBI Taxonomy" id="118510"/>
    <lineage>
        <taxon>Eukaryota</taxon>
        <taxon>Viridiplantae</taxon>
        <taxon>Streptophyta</taxon>
        <taxon>Embryophyta</taxon>
        <taxon>Tracheophyta</taxon>
        <taxon>Spermatophyta</taxon>
        <taxon>Magnoliopsida</taxon>
        <taxon>eudicotyledons</taxon>
        <taxon>Gunneridae</taxon>
        <taxon>Pentapetalae</taxon>
        <taxon>asterids</taxon>
        <taxon>campanulids</taxon>
        <taxon>Asterales</taxon>
        <taxon>Asteraceae</taxon>
        <taxon>Asteroideae</taxon>
        <taxon>Anthemideae</taxon>
        <taxon>Anthemidinae</taxon>
        <taxon>Tanacetum</taxon>
    </lineage>
</organism>
<comment type="caution">
    <text evidence="1">The sequence shown here is derived from an EMBL/GenBank/DDBJ whole genome shotgun (WGS) entry which is preliminary data.</text>
</comment>